<protein>
    <recommendedName>
        <fullName evidence="8">Peptidase S54 rhomboid domain-containing protein</fullName>
    </recommendedName>
</protein>
<evidence type="ECO:0000313" key="10">
    <source>
        <dbReference type="Proteomes" id="UP001476282"/>
    </source>
</evidence>
<reference evidence="9 10" key="1">
    <citation type="submission" date="2024-02" db="EMBL/GenBank/DDBJ databases">
        <title>Haloferula sargassicola NBRC 104335.</title>
        <authorList>
            <person name="Ichikawa N."/>
            <person name="Katano-Makiyama Y."/>
            <person name="Hidaka K."/>
        </authorList>
    </citation>
    <scope>NUCLEOTIDE SEQUENCE [LARGE SCALE GENOMIC DNA]</scope>
    <source>
        <strain evidence="9 10">NBRC 104335</strain>
    </source>
</reference>
<evidence type="ECO:0000256" key="5">
    <source>
        <dbReference type="ARBA" id="ARBA00022989"/>
    </source>
</evidence>
<dbReference type="InterPro" id="IPR022764">
    <property type="entry name" value="Peptidase_S54_rhomboid_dom"/>
</dbReference>
<evidence type="ECO:0000256" key="1">
    <source>
        <dbReference type="ARBA" id="ARBA00004141"/>
    </source>
</evidence>
<evidence type="ECO:0000313" key="9">
    <source>
        <dbReference type="EMBL" id="GAA5482288.1"/>
    </source>
</evidence>
<sequence length="237" mass="25062">MNRARSLVTVGDPGRLAAAGLAAVVVTIQAGLWLSGGATALPDIYRRFGLSRDGLEEGKIWQLESYALLHGGWVHTLTNILGLVFLVPQVQRILGSRLVAAGLMGGVLAGGVAHVMVSRHEVLVGISGGLSSLMLLLTTLAPEARVRGLRISAGNLGRGFLIASAALMMISPQTGIPGLERVGRWMDERGGSSVFQIAHACHLGGGVFGWMLARWILRPRADLKKLRAARARREGGP</sequence>
<evidence type="ECO:0000256" key="3">
    <source>
        <dbReference type="ARBA" id="ARBA00022692"/>
    </source>
</evidence>
<organism evidence="9 10">
    <name type="scientific">Haloferula sargassicola</name>
    <dbReference type="NCBI Taxonomy" id="490096"/>
    <lineage>
        <taxon>Bacteria</taxon>
        <taxon>Pseudomonadati</taxon>
        <taxon>Verrucomicrobiota</taxon>
        <taxon>Verrucomicrobiia</taxon>
        <taxon>Verrucomicrobiales</taxon>
        <taxon>Verrucomicrobiaceae</taxon>
        <taxon>Haloferula</taxon>
    </lineage>
</organism>
<evidence type="ECO:0000259" key="8">
    <source>
        <dbReference type="Pfam" id="PF01694"/>
    </source>
</evidence>
<dbReference type="Pfam" id="PF01694">
    <property type="entry name" value="Rhomboid"/>
    <property type="match status" value="1"/>
</dbReference>
<dbReference type="PANTHER" id="PTHR43731:SF14">
    <property type="entry name" value="PRESENILIN-ASSOCIATED RHOMBOID-LIKE PROTEIN, MITOCHONDRIAL"/>
    <property type="match status" value="1"/>
</dbReference>
<name>A0ABP9UL03_9BACT</name>
<dbReference type="RefSeq" id="WP_353566433.1">
    <property type="nucleotide sequence ID" value="NZ_BAABRI010000007.1"/>
</dbReference>
<keyword evidence="3 7" id="KW-0812">Transmembrane</keyword>
<dbReference type="InterPro" id="IPR050925">
    <property type="entry name" value="Rhomboid_protease_S54"/>
</dbReference>
<dbReference type="EMBL" id="BAABRI010000007">
    <property type="protein sequence ID" value="GAA5482288.1"/>
    <property type="molecule type" value="Genomic_DNA"/>
</dbReference>
<evidence type="ECO:0000256" key="2">
    <source>
        <dbReference type="ARBA" id="ARBA00009045"/>
    </source>
</evidence>
<dbReference type="SUPFAM" id="SSF144091">
    <property type="entry name" value="Rhomboid-like"/>
    <property type="match status" value="1"/>
</dbReference>
<evidence type="ECO:0000256" key="7">
    <source>
        <dbReference type="SAM" id="Phobius"/>
    </source>
</evidence>
<evidence type="ECO:0000256" key="6">
    <source>
        <dbReference type="ARBA" id="ARBA00023136"/>
    </source>
</evidence>
<feature type="transmembrane region" description="Helical" evidence="7">
    <location>
        <begin position="66"/>
        <end position="86"/>
    </location>
</feature>
<feature type="transmembrane region" description="Helical" evidence="7">
    <location>
        <begin position="156"/>
        <end position="176"/>
    </location>
</feature>
<proteinExistence type="inferred from homology"/>
<evidence type="ECO:0000256" key="4">
    <source>
        <dbReference type="ARBA" id="ARBA00022801"/>
    </source>
</evidence>
<accession>A0ABP9UL03</accession>
<dbReference type="Gene3D" id="1.20.1540.10">
    <property type="entry name" value="Rhomboid-like"/>
    <property type="match status" value="1"/>
</dbReference>
<comment type="subcellular location">
    <subcellularLocation>
        <location evidence="1">Membrane</location>
        <topology evidence="1">Multi-pass membrane protein</topology>
    </subcellularLocation>
</comment>
<feature type="transmembrane region" description="Helical" evidence="7">
    <location>
        <begin position="123"/>
        <end position="144"/>
    </location>
</feature>
<dbReference type="Proteomes" id="UP001476282">
    <property type="component" value="Unassembled WGS sequence"/>
</dbReference>
<feature type="transmembrane region" description="Helical" evidence="7">
    <location>
        <begin position="98"/>
        <end position="117"/>
    </location>
</feature>
<keyword evidence="10" id="KW-1185">Reference proteome</keyword>
<dbReference type="InterPro" id="IPR035952">
    <property type="entry name" value="Rhomboid-like_sf"/>
</dbReference>
<comment type="caution">
    <text evidence="9">The sequence shown here is derived from an EMBL/GenBank/DDBJ whole genome shotgun (WGS) entry which is preliminary data.</text>
</comment>
<keyword evidence="6 7" id="KW-0472">Membrane</keyword>
<gene>
    <name evidence="9" type="ORF">Hsar01_01506</name>
</gene>
<keyword evidence="4" id="KW-0378">Hydrolase</keyword>
<feature type="domain" description="Peptidase S54 rhomboid" evidence="8">
    <location>
        <begin position="58"/>
        <end position="217"/>
    </location>
</feature>
<dbReference type="PANTHER" id="PTHR43731">
    <property type="entry name" value="RHOMBOID PROTEASE"/>
    <property type="match status" value="1"/>
</dbReference>
<comment type="similarity">
    <text evidence="2">Belongs to the peptidase S54 family.</text>
</comment>
<keyword evidence="5 7" id="KW-1133">Transmembrane helix</keyword>
<feature type="transmembrane region" description="Helical" evidence="7">
    <location>
        <begin position="196"/>
        <end position="217"/>
    </location>
</feature>